<dbReference type="FunCoup" id="A0A170ANY3">
    <property type="interactions" value="438"/>
</dbReference>
<feature type="signal peptide" evidence="5">
    <location>
        <begin position="1"/>
        <end position="18"/>
    </location>
</feature>
<name>A0A170ANY3_ABSGL</name>
<dbReference type="OMA" id="FYIREFR"/>
<keyword evidence="4" id="KW-0812">Transmembrane</keyword>
<evidence type="ECO:0000256" key="4">
    <source>
        <dbReference type="SAM" id="Phobius"/>
    </source>
</evidence>
<organism evidence="7">
    <name type="scientific">Absidia glauca</name>
    <name type="common">Pin mould</name>
    <dbReference type="NCBI Taxonomy" id="4829"/>
    <lineage>
        <taxon>Eukaryota</taxon>
        <taxon>Fungi</taxon>
        <taxon>Fungi incertae sedis</taxon>
        <taxon>Mucoromycota</taxon>
        <taxon>Mucoromycotina</taxon>
        <taxon>Mucoromycetes</taxon>
        <taxon>Mucorales</taxon>
        <taxon>Cunninghamellaceae</taxon>
        <taxon>Absidia</taxon>
    </lineage>
</organism>
<dbReference type="SUPFAM" id="SSF69593">
    <property type="entry name" value="Glycerol-3-phosphate (1)-acyltransferase"/>
    <property type="match status" value="1"/>
</dbReference>
<dbReference type="InterPro" id="IPR002123">
    <property type="entry name" value="Plipid/glycerol_acylTrfase"/>
</dbReference>
<keyword evidence="4" id="KW-0472">Membrane</keyword>
<keyword evidence="3" id="KW-0012">Acyltransferase</keyword>
<dbReference type="Pfam" id="PF16076">
    <property type="entry name" value="Acyltransf_C"/>
    <property type="match status" value="1"/>
</dbReference>
<dbReference type="PANTHER" id="PTHR10983">
    <property type="entry name" value="1-ACYLGLYCEROL-3-PHOSPHATE ACYLTRANSFERASE-RELATED"/>
    <property type="match status" value="1"/>
</dbReference>
<feature type="transmembrane region" description="Helical" evidence="4">
    <location>
        <begin position="340"/>
        <end position="363"/>
    </location>
</feature>
<dbReference type="SMART" id="SM00563">
    <property type="entry name" value="PlsC"/>
    <property type="match status" value="1"/>
</dbReference>
<dbReference type="CDD" id="cd07990">
    <property type="entry name" value="LPLAT_LCLAT1-like"/>
    <property type="match status" value="1"/>
</dbReference>
<dbReference type="STRING" id="4829.A0A170ANY3"/>
<proteinExistence type="inferred from homology"/>
<dbReference type="AlphaFoldDB" id="A0A170ANY3"/>
<feature type="domain" description="Phospholipid/glycerol acyltransferase" evidence="6">
    <location>
        <begin position="91"/>
        <end position="213"/>
    </location>
</feature>
<accession>A0A170ANY3</accession>
<dbReference type="Pfam" id="PF01553">
    <property type="entry name" value="Acyltransferase"/>
    <property type="match status" value="1"/>
</dbReference>
<dbReference type="InterPro" id="IPR032098">
    <property type="entry name" value="Acyltransf_C"/>
</dbReference>
<evidence type="ECO:0000256" key="1">
    <source>
        <dbReference type="ARBA" id="ARBA00008655"/>
    </source>
</evidence>
<dbReference type="EMBL" id="LT554871">
    <property type="protein sequence ID" value="SAM07884.1"/>
    <property type="molecule type" value="Genomic_DNA"/>
</dbReference>
<dbReference type="InParanoid" id="A0A170ANY3"/>
<feature type="chain" id="PRO_5007903075" description="Phospholipid/glycerol acyltransferase domain-containing protein" evidence="5">
    <location>
        <begin position="19"/>
        <end position="367"/>
    </location>
</feature>
<keyword evidence="8" id="KW-1185">Reference proteome</keyword>
<sequence>MVQAAMVCFATMVTFVCLRPFSLQLYQTQLAHVLGAWSQNLLGLVQWLAPSRLVLSFDESCPPSTLTKPATKTPDGKQPQTTGELKFPDRAIFIANHQIYADWIYIWFLAYLAKAHGSLKIVLKNELRYLPFFGLGMQLLDFIFMKRRLVDDKDTIIQNLERSKVGHKPMWLVLFPEGTVISKEMRARSEAYAMKHGMNDNLFTLLPRSTGLKLCTATLGTSVEWMYDLTIGYPGIQAGQIPEDTIRLKQIFTGRGPQQIHIHIRRYRISDLPLHDDDAFAQWVMDRWVEKDKRMEEFYEQGRFTSFDHGDDNAAPILAGQHTYDAPIRLQHPLKESLGLWIYLVPYLPIFYLSYSLVGYLLLLCHS</sequence>
<evidence type="ECO:0000313" key="7">
    <source>
        <dbReference type="EMBL" id="SAM07884.1"/>
    </source>
</evidence>
<dbReference type="GO" id="GO:0036149">
    <property type="term" value="P:phosphatidylinositol acyl-chain remodeling"/>
    <property type="evidence" value="ECO:0007669"/>
    <property type="project" value="TreeGrafter"/>
</dbReference>
<keyword evidence="5" id="KW-0732">Signal</keyword>
<dbReference type="Proteomes" id="UP000078561">
    <property type="component" value="Unassembled WGS sequence"/>
</dbReference>
<dbReference type="GO" id="GO:0016746">
    <property type="term" value="F:acyltransferase activity"/>
    <property type="evidence" value="ECO:0007669"/>
    <property type="project" value="UniProtKB-KW"/>
</dbReference>
<protein>
    <recommendedName>
        <fullName evidence="6">Phospholipid/glycerol acyltransferase domain-containing protein</fullName>
    </recommendedName>
</protein>
<reference evidence="7" key="1">
    <citation type="submission" date="2016-04" db="EMBL/GenBank/DDBJ databases">
        <authorList>
            <person name="Evans L.H."/>
            <person name="Alamgir A."/>
            <person name="Owens N."/>
            <person name="Weber N.D."/>
            <person name="Virtaneva K."/>
            <person name="Barbian K."/>
            <person name="Babar A."/>
            <person name="Rosenke K."/>
        </authorList>
    </citation>
    <scope>NUCLEOTIDE SEQUENCE [LARGE SCALE GENOMIC DNA]</scope>
    <source>
        <strain evidence="7">CBS 101.48</strain>
    </source>
</reference>
<evidence type="ECO:0000256" key="2">
    <source>
        <dbReference type="ARBA" id="ARBA00022679"/>
    </source>
</evidence>
<evidence type="ECO:0000313" key="8">
    <source>
        <dbReference type="Proteomes" id="UP000078561"/>
    </source>
</evidence>
<keyword evidence="4" id="KW-1133">Transmembrane helix</keyword>
<evidence type="ECO:0000256" key="3">
    <source>
        <dbReference type="ARBA" id="ARBA00023315"/>
    </source>
</evidence>
<keyword evidence="2" id="KW-0808">Transferase</keyword>
<dbReference type="OrthoDB" id="189226at2759"/>
<dbReference type="GO" id="GO:0005783">
    <property type="term" value="C:endoplasmic reticulum"/>
    <property type="evidence" value="ECO:0007669"/>
    <property type="project" value="TreeGrafter"/>
</dbReference>
<evidence type="ECO:0000259" key="6">
    <source>
        <dbReference type="SMART" id="SM00563"/>
    </source>
</evidence>
<gene>
    <name evidence="7" type="primary">ABSGL_13542.1 scaffold 14267</name>
</gene>
<comment type="similarity">
    <text evidence="1">Belongs to the 1-acyl-sn-glycerol-3-phosphate acyltransferase family.</text>
</comment>
<dbReference type="PANTHER" id="PTHR10983:SF16">
    <property type="entry name" value="LYSOCARDIOLIPIN ACYLTRANSFERASE 1"/>
    <property type="match status" value="1"/>
</dbReference>
<evidence type="ECO:0000256" key="5">
    <source>
        <dbReference type="SAM" id="SignalP"/>
    </source>
</evidence>